<proteinExistence type="predicted"/>
<accession>A0ABN3WJJ0</accession>
<gene>
    <name evidence="2" type="ORF">GCM10020221_09140</name>
</gene>
<dbReference type="Proteomes" id="UP001501102">
    <property type="component" value="Unassembled WGS sequence"/>
</dbReference>
<evidence type="ECO:0000313" key="3">
    <source>
        <dbReference type="Proteomes" id="UP001501102"/>
    </source>
</evidence>
<organism evidence="2 3">
    <name type="scientific">Streptomyces thioluteus</name>
    <dbReference type="NCBI Taxonomy" id="66431"/>
    <lineage>
        <taxon>Bacteria</taxon>
        <taxon>Bacillati</taxon>
        <taxon>Actinomycetota</taxon>
        <taxon>Actinomycetes</taxon>
        <taxon>Kitasatosporales</taxon>
        <taxon>Streptomycetaceae</taxon>
        <taxon>Streptomyces</taxon>
    </lineage>
</organism>
<feature type="region of interest" description="Disordered" evidence="1">
    <location>
        <begin position="39"/>
        <end position="58"/>
    </location>
</feature>
<evidence type="ECO:0000256" key="1">
    <source>
        <dbReference type="SAM" id="MobiDB-lite"/>
    </source>
</evidence>
<sequence>MGFLREAGLPGETTRQHRTAVPAVEQSFRFEGPHVTPYGHFGGLDDAGELTERNRPVGAHHFEDQLTTFCSEHETDSNANDHLFSAGCFN</sequence>
<evidence type="ECO:0000313" key="2">
    <source>
        <dbReference type="EMBL" id="GAA2915556.1"/>
    </source>
</evidence>
<reference evidence="2 3" key="1">
    <citation type="journal article" date="2019" name="Int. J. Syst. Evol. Microbiol.">
        <title>The Global Catalogue of Microorganisms (GCM) 10K type strain sequencing project: providing services to taxonomists for standard genome sequencing and annotation.</title>
        <authorList>
            <consortium name="The Broad Institute Genomics Platform"/>
            <consortium name="The Broad Institute Genome Sequencing Center for Infectious Disease"/>
            <person name="Wu L."/>
            <person name="Ma J."/>
        </authorList>
    </citation>
    <scope>NUCLEOTIDE SEQUENCE [LARGE SCALE GENOMIC DNA]</scope>
    <source>
        <strain evidence="2 3">JCM 4087</strain>
    </source>
</reference>
<protein>
    <submittedName>
        <fullName evidence="2">Uncharacterized protein</fullName>
    </submittedName>
</protein>
<comment type="caution">
    <text evidence="2">The sequence shown here is derived from an EMBL/GenBank/DDBJ whole genome shotgun (WGS) entry which is preliminary data.</text>
</comment>
<dbReference type="EMBL" id="BAAAXZ010000034">
    <property type="protein sequence ID" value="GAA2915556.1"/>
    <property type="molecule type" value="Genomic_DNA"/>
</dbReference>
<feature type="region of interest" description="Disordered" evidence="1">
    <location>
        <begin position="1"/>
        <end position="21"/>
    </location>
</feature>
<keyword evidence="3" id="KW-1185">Reference proteome</keyword>
<name>A0ABN3WJJ0_STRTU</name>